<dbReference type="STRING" id="379893.GCA_001297775_03346"/>
<gene>
    <name evidence="4" type="ORF">GM31_16070</name>
</gene>
<dbReference type="NCBIfam" id="NF047712">
    <property type="entry name" value="CrliSynInhib"/>
    <property type="match status" value="1"/>
</dbReference>
<feature type="chain" id="PRO_5008990863" description="UPF0319 protein GM31_16070" evidence="3">
    <location>
        <begin position="21"/>
        <end position="220"/>
    </location>
</feature>
<proteinExistence type="inferred from homology"/>
<dbReference type="OrthoDB" id="6428208at2"/>
<dbReference type="EMBL" id="JNGI01000033">
    <property type="protein sequence ID" value="KNC94089.1"/>
    <property type="molecule type" value="Genomic_DNA"/>
</dbReference>
<dbReference type="PANTHER" id="PTHR38108">
    <property type="entry name" value="UPF0319 PROTEIN YCCT"/>
    <property type="match status" value="1"/>
</dbReference>
<evidence type="ECO:0000256" key="1">
    <source>
        <dbReference type="ARBA" id="ARBA00008490"/>
    </source>
</evidence>
<evidence type="ECO:0000256" key="2">
    <source>
        <dbReference type="ARBA" id="ARBA00022729"/>
    </source>
</evidence>
<dbReference type="Proteomes" id="UP000037393">
    <property type="component" value="Unassembled WGS sequence"/>
</dbReference>
<dbReference type="InterPro" id="IPR018635">
    <property type="entry name" value="UPF0319"/>
</dbReference>
<keyword evidence="2 3" id="KW-0732">Signal</keyword>
<feature type="signal peptide" evidence="3">
    <location>
        <begin position="1"/>
        <end position="20"/>
    </location>
</feature>
<comment type="caution">
    <text evidence="4">The sequence shown here is derived from an EMBL/GenBank/DDBJ whole genome shotgun (WGS) entry which is preliminary data.</text>
</comment>
<dbReference type="PANTHER" id="PTHR38108:SF1">
    <property type="entry name" value="UPF0319 PROTEIN YCCT"/>
    <property type="match status" value="1"/>
</dbReference>
<reference evidence="4 5" key="1">
    <citation type="journal article" date="2015" name="Appl. Environ. Microbiol.">
        <title>The Enterobacterium Trabulsiella odontotermitis Presents Novel Adaptations Related to Its Association with Fungus-Growing Termites.</title>
        <authorList>
            <person name="Sapountzis P."/>
            <person name="Gruntjes T."/>
            <person name="Otani S."/>
            <person name="Estevez J."/>
            <person name="da Costa R.R."/>
            <person name="Plunkett G.3rd."/>
            <person name="Perna N.T."/>
            <person name="Poulsen M."/>
        </authorList>
    </citation>
    <scope>NUCLEOTIDE SEQUENCE [LARGE SCALE GENOMIC DNA]</scope>
    <source>
        <strain evidence="4 5">12</strain>
    </source>
</reference>
<protein>
    <recommendedName>
        <fullName evidence="3">UPF0319 protein GM31_16070</fullName>
    </recommendedName>
</protein>
<dbReference type="HAMAP" id="MF_00789">
    <property type="entry name" value="UPF0319"/>
    <property type="match status" value="1"/>
</dbReference>
<organism evidence="4 5">
    <name type="scientific">Trabulsiella odontotermitis</name>
    <dbReference type="NCBI Taxonomy" id="379893"/>
    <lineage>
        <taxon>Bacteria</taxon>
        <taxon>Pseudomonadati</taxon>
        <taxon>Pseudomonadota</taxon>
        <taxon>Gammaproteobacteria</taxon>
        <taxon>Enterobacterales</taxon>
        <taxon>Enterobacteriaceae</taxon>
        <taxon>Trabulsiella</taxon>
    </lineage>
</organism>
<evidence type="ECO:0000256" key="3">
    <source>
        <dbReference type="HAMAP-Rule" id="MF_00789"/>
    </source>
</evidence>
<dbReference type="NCBIfam" id="NF002967">
    <property type="entry name" value="PRK03641.1"/>
    <property type="match status" value="1"/>
</dbReference>
<keyword evidence="5" id="KW-1185">Reference proteome</keyword>
<dbReference type="PATRIC" id="fig|379893.4.peg.3267"/>
<dbReference type="Pfam" id="PF09829">
    <property type="entry name" value="DUF2057"/>
    <property type="match status" value="1"/>
</dbReference>
<sequence precursor="true">MKAGPLLLCASLLLPALAPATTLRLAGDVDLLVLDGKKVSSSLLRGADGIELDNGPHQVVFRVQKVIQLPDRSYQRYVSPPLIASFDTRLISLVNVNLPRLETQTETQAFDAAPGISLLDGNAAPIPVRLDILAVTKTASGIDYERATAVYNHNRTLASHSPLSATMPDDSTLLSKKTELDFPSLQSQTLAEQRLKYWFQQADSDTRNRFLQWARQQPSS</sequence>
<accession>A0A0L0GZD0</accession>
<comment type="similarity">
    <text evidence="1 3">Belongs to the UPF0319 family.</text>
</comment>
<evidence type="ECO:0000313" key="4">
    <source>
        <dbReference type="EMBL" id="KNC94089.1"/>
    </source>
</evidence>
<name>A0A0L0GZD0_9ENTR</name>
<dbReference type="RefSeq" id="WP_049856618.1">
    <property type="nucleotide sequence ID" value="NZ_JNGI01000033.1"/>
</dbReference>
<dbReference type="AlphaFoldDB" id="A0A0L0GZD0"/>
<evidence type="ECO:0000313" key="5">
    <source>
        <dbReference type="Proteomes" id="UP000037393"/>
    </source>
</evidence>